<sequence length="219" mass="24856">MSESPQIIQCAASFDWETLLPVVFFVLYGLAQFFGSKKKGEAAEEEINPEEDPMEKARQIREEIRRKIEERKQASQQGRASPQQAYDPNLPESRQSSASPSTQQSQPAHESRPVVVHQARTIQAKSPVSGVEQQLIEQRKRLREARKQHDAALVQARKMTNEASVKRQADSRKLFEHESVPLDSSTQLRTAVLSGLRHPNSLRKAVLYREILDPPIALR</sequence>
<feature type="region of interest" description="Disordered" evidence="2">
    <location>
        <begin position="37"/>
        <end position="117"/>
    </location>
</feature>
<evidence type="ECO:0000313" key="4">
    <source>
        <dbReference type="Proteomes" id="UP000478417"/>
    </source>
</evidence>
<evidence type="ECO:0000256" key="2">
    <source>
        <dbReference type="SAM" id="MobiDB-lite"/>
    </source>
</evidence>
<gene>
    <name evidence="3" type="ORF">G0Q06_06830</name>
</gene>
<keyword evidence="4" id="KW-1185">Reference proteome</keyword>
<dbReference type="AlphaFoldDB" id="A0A6B2M1A9"/>
<protein>
    <submittedName>
        <fullName evidence="3">Uncharacterized protein</fullName>
    </submittedName>
</protein>
<accession>A0A6B2M1A9</accession>
<name>A0A6B2M1A9_9BACT</name>
<evidence type="ECO:0000313" key="3">
    <source>
        <dbReference type="EMBL" id="NDV62156.1"/>
    </source>
</evidence>
<dbReference type="RefSeq" id="WP_163963815.1">
    <property type="nucleotide sequence ID" value="NZ_JAAGNX010000002.1"/>
</dbReference>
<feature type="compositionally biased region" description="Basic and acidic residues" evidence="2">
    <location>
        <begin position="54"/>
        <end position="73"/>
    </location>
</feature>
<reference evidence="3 4" key="1">
    <citation type="submission" date="2020-02" db="EMBL/GenBank/DDBJ databases">
        <title>Albibacoteraceae fam. nov., the first described family within the subdivision 4 Verrucomicrobia.</title>
        <authorList>
            <person name="Xi F."/>
        </authorList>
    </citation>
    <scope>NUCLEOTIDE SEQUENCE [LARGE SCALE GENOMIC DNA]</scope>
    <source>
        <strain evidence="3 4">CK1056</strain>
    </source>
</reference>
<keyword evidence="1" id="KW-0175">Coiled coil</keyword>
<dbReference type="Proteomes" id="UP000478417">
    <property type="component" value="Unassembled WGS sequence"/>
</dbReference>
<evidence type="ECO:0000256" key="1">
    <source>
        <dbReference type="SAM" id="Coils"/>
    </source>
</evidence>
<feature type="compositionally biased region" description="Polar residues" evidence="2">
    <location>
        <begin position="75"/>
        <end position="86"/>
    </location>
</feature>
<feature type="compositionally biased region" description="Low complexity" evidence="2">
    <location>
        <begin position="93"/>
        <end position="108"/>
    </location>
</feature>
<organism evidence="3 4">
    <name type="scientific">Oceanipulchritudo coccoides</name>
    <dbReference type="NCBI Taxonomy" id="2706888"/>
    <lineage>
        <taxon>Bacteria</taxon>
        <taxon>Pseudomonadati</taxon>
        <taxon>Verrucomicrobiota</taxon>
        <taxon>Opitutia</taxon>
        <taxon>Puniceicoccales</taxon>
        <taxon>Oceanipulchritudinaceae</taxon>
        <taxon>Oceanipulchritudo</taxon>
    </lineage>
</organism>
<comment type="caution">
    <text evidence="3">The sequence shown here is derived from an EMBL/GenBank/DDBJ whole genome shotgun (WGS) entry which is preliminary data.</text>
</comment>
<proteinExistence type="predicted"/>
<feature type="compositionally biased region" description="Acidic residues" evidence="2">
    <location>
        <begin position="43"/>
        <end position="53"/>
    </location>
</feature>
<feature type="coiled-coil region" evidence="1">
    <location>
        <begin position="128"/>
        <end position="162"/>
    </location>
</feature>
<dbReference type="EMBL" id="JAAGNX010000002">
    <property type="protein sequence ID" value="NDV62156.1"/>
    <property type="molecule type" value="Genomic_DNA"/>
</dbReference>